<name>A0A8J2JWN0_9HEXA</name>
<accession>A0A8J2JWN0</accession>
<evidence type="ECO:0000313" key="1">
    <source>
        <dbReference type="EMBL" id="CAG7714156.1"/>
    </source>
</evidence>
<comment type="caution">
    <text evidence="1">The sequence shown here is derived from an EMBL/GenBank/DDBJ whole genome shotgun (WGS) entry which is preliminary data.</text>
</comment>
<dbReference type="AlphaFoldDB" id="A0A8J2JWN0"/>
<protein>
    <submittedName>
        <fullName evidence="1">Uncharacterized protein</fullName>
    </submittedName>
</protein>
<reference evidence="1" key="1">
    <citation type="submission" date="2021-06" db="EMBL/GenBank/DDBJ databases">
        <authorList>
            <person name="Hodson N. C."/>
            <person name="Mongue J. A."/>
            <person name="Jaron S. K."/>
        </authorList>
    </citation>
    <scope>NUCLEOTIDE SEQUENCE</scope>
</reference>
<dbReference type="Proteomes" id="UP000708208">
    <property type="component" value="Unassembled WGS sequence"/>
</dbReference>
<organism evidence="1 2">
    <name type="scientific">Allacma fusca</name>
    <dbReference type="NCBI Taxonomy" id="39272"/>
    <lineage>
        <taxon>Eukaryota</taxon>
        <taxon>Metazoa</taxon>
        <taxon>Ecdysozoa</taxon>
        <taxon>Arthropoda</taxon>
        <taxon>Hexapoda</taxon>
        <taxon>Collembola</taxon>
        <taxon>Symphypleona</taxon>
        <taxon>Sminthuridae</taxon>
        <taxon>Allacma</taxon>
    </lineage>
</organism>
<evidence type="ECO:0000313" key="2">
    <source>
        <dbReference type="Proteomes" id="UP000708208"/>
    </source>
</evidence>
<keyword evidence="2" id="KW-1185">Reference proteome</keyword>
<gene>
    <name evidence="1" type="ORF">AFUS01_LOCUS5306</name>
</gene>
<dbReference type="EMBL" id="CAJVCH010033688">
    <property type="protein sequence ID" value="CAG7714156.1"/>
    <property type="molecule type" value="Genomic_DNA"/>
</dbReference>
<proteinExistence type="predicted"/>
<sequence length="72" mass="8188">MTITTCSSFVLNADVSVPGEFFWVTEEQASSQMNVNFWGAVNTAEAFHSKLLEHKSNDTHIFNTSKILFRKF</sequence>